<feature type="signal peptide" evidence="2">
    <location>
        <begin position="1"/>
        <end position="18"/>
    </location>
</feature>
<dbReference type="AlphaFoldDB" id="A0A3P7J0H4"/>
<evidence type="ECO:0000313" key="4">
    <source>
        <dbReference type="EMBL" id="VDM71474.1"/>
    </source>
</evidence>
<evidence type="ECO:0000256" key="2">
    <source>
        <dbReference type="SAM" id="SignalP"/>
    </source>
</evidence>
<dbReference type="Proteomes" id="UP000270094">
    <property type="component" value="Unassembled WGS sequence"/>
</dbReference>
<keyword evidence="1" id="KW-1015">Disulfide bond</keyword>
<dbReference type="InterPro" id="IPR008139">
    <property type="entry name" value="SaposinB_dom"/>
</dbReference>
<proteinExistence type="predicted"/>
<feature type="domain" description="Saposin B-type" evidence="3">
    <location>
        <begin position="23"/>
        <end position="103"/>
    </location>
</feature>
<gene>
    <name evidence="4" type="ORF">SVUK_LOCUS6472</name>
</gene>
<evidence type="ECO:0000256" key="1">
    <source>
        <dbReference type="ARBA" id="ARBA00023157"/>
    </source>
</evidence>
<dbReference type="PROSITE" id="PS50015">
    <property type="entry name" value="SAP_B"/>
    <property type="match status" value="1"/>
</dbReference>
<organism evidence="4 5">
    <name type="scientific">Strongylus vulgaris</name>
    <name type="common">Blood worm</name>
    <dbReference type="NCBI Taxonomy" id="40348"/>
    <lineage>
        <taxon>Eukaryota</taxon>
        <taxon>Metazoa</taxon>
        <taxon>Ecdysozoa</taxon>
        <taxon>Nematoda</taxon>
        <taxon>Chromadorea</taxon>
        <taxon>Rhabditida</taxon>
        <taxon>Rhabditina</taxon>
        <taxon>Rhabditomorpha</taxon>
        <taxon>Strongyloidea</taxon>
        <taxon>Strongylidae</taxon>
        <taxon>Strongylus</taxon>
    </lineage>
</organism>
<evidence type="ECO:0000259" key="3">
    <source>
        <dbReference type="PROSITE" id="PS50015"/>
    </source>
</evidence>
<evidence type="ECO:0000313" key="5">
    <source>
        <dbReference type="Proteomes" id="UP000270094"/>
    </source>
</evidence>
<dbReference type="OrthoDB" id="69496at2759"/>
<name>A0A3P7J0H4_STRVU</name>
<accession>A0A3P7J0H4</accession>
<dbReference type="EMBL" id="UYYB01020568">
    <property type="protein sequence ID" value="VDM71474.1"/>
    <property type="molecule type" value="Genomic_DNA"/>
</dbReference>
<sequence length="147" mass="16719">MKICLLIVMILSTSFVAADPMRKKPLCKMCEGFVENVDEVVKKEGDIAESVEKFCRNDVPRFLVEACEKMILKNLKYIIERLKMLSCRSQIVTLIIDVTEKDQAVLTGSVDSLPPYLKFLRGRSVERAKGPRKLCLLIDSCFAEEQD</sequence>
<feature type="chain" id="PRO_5017996745" description="Saposin B-type domain-containing protein" evidence="2">
    <location>
        <begin position="19"/>
        <end position="147"/>
    </location>
</feature>
<keyword evidence="2" id="KW-0732">Signal</keyword>
<dbReference type="Gene3D" id="1.10.225.10">
    <property type="entry name" value="Saposin-like"/>
    <property type="match status" value="1"/>
</dbReference>
<reference evidence="4 5" key="1">
    <citation type="submission" date="2018-11" db="EMBL/GenBank/DDBJ databases">
        <authorList>
            <consortium name="Pathogen Informatics"/>
        </authorList>
    </citation>
    <scope>NUCLEOTIDE SEQUENCE [LARGE SCALE GENOMIC DNA]</scope>
</reference>
<protein>
    <recommendedName>
        <fullName evidence="3">Saposin B-type domain-containing protein</fullName>
    </recommendedName>
</protein>
<keyword evidence="5" id="KW-1185">Reference proteome</keyword>